<dbReference type="AlphaFoldDB" id="A0A9P0FIS2"/>
<sequence length="177" mass="19295">MMEEFKQKALLLFDISAYCSSSKTVDSENDKKYEEPKPKVNPSWQMRIKLKNTALISDRFGVSDRATAAIASSVLQDVGICVWRTTPRRMPGRLAHHEHSARSTVLYSGPSASRCESGSPSAAIQPAHRAARPLARGTSHCPSHHALTENKGVATGVLAATAVAQRPREVACLRVIF</sequence>
<name>A0A9P0FIS2_BRAAE</name>
<dbReference type="OrthoDB" id="6778712at2759"/>
<gene>
    <name evidence="2" type="ORF">MELIAE_LOCUS8964</name>
</gene>
<proteinExistence type="predicted"/>
<evidence type="ECO:0000313" key="2">
    <source>
        <dbReference type="EMBL" id="CAH0558691.1"/>
    </source>
</evidence>
<organism evidence="2 3">
    <name type="scientific">Brassicogethes aeneus</name>
    <name type="common">Rape pollen beetle</name>
    <name type="synonym">Meligethes aeneus</name>
    <dbReference type="NCBI Taxonomy" id="1431903"/>
    <lineage>
        <taxon>Eukaryota</taxon>
        <taxon>Metazoa</taxon>
        <taxon>Ecdysozoa</taxon>
        <taxon>Arthropoda</taxon>
        <taxon>Hexapoda</taxon>
        <taxon>Insecta</taxon>
        <taxon>Pterygota</taxon>
        <taxon>Neoptera</taxon>
        <taxon>Endopterygota</taxon>
        <taxon>Coleoptera</taxon>
        <taxon>Polyphaga</taxon>
        <taxon>Cucujiformia</taxon>
        <taxon>Nitidulidae</taxon>
        <taxon>Meligethinae</taxon>
        <taxon>Brassicogethes</taxon>
    </lineage>
</organism>
<accession>A0A9P0FIS2</accession>
<feature type="region of interest" description="Disordered" evidence="1">
    <location>
        <begin position="108"/>
        <end position="141"/>
    </location>
</feature>
<evidence type="ECO:0000256" key="1">
    <source>
        <dbReference type="SAM" id="MobiDB-lite"/>
    </source>
</evidence>
<dbReference type="EMBL" id="OV121137">
    <property type="protein sequence ID" value="CAH0558691.1"/>
    <property type="molecule type" value="Genomic_DNA"/>
</dbReference>
<reference evidence="2" key="1">
    <citation type="submission" date="2021-12" db="EMBL/GenBank/DDBJ databases">
        <authorList>
            <person name="King R."/>
        </authorList>
    </citation>
    <scope>NUCLEOTIDE SEQUENCE</scope>
</reference>
<feature type="compositionally biased region" description="Polar residues" evidence="1">
    <location>
        <begin position="108"/>
        <end position="122"/>
    </location>
</feature>
<keyword evidence="3" id="KW-1185">Reference proteome</keyword>
<dbReference type="Proteomes" id="UP001154078">
    <property type="component" value="Chromosome 6"/>
</dbReference>
<evidence type="ECO:0000313" key="3">
    <source>
        <dbReference type="Proteomes" id="UP001154078"/>
    </source>
</evidence>
<protein>
    <submittedName>
        <fullName evidence="2">Uncharacterized protein</fullName>
    </submittedName>
</protein>